<proteinExistence type="predicted"/>
<dbReference type="AlphaFoldDB" id="A0A7S2HN76"/>
<sequence length="141" mass="15650">MHKMIQICWYVSPKKASSFLVVVLMIGIAPFWLQQAAQGIDDNMRTLPPFSFFFRRTFQTSMGPLGTLRMTLSLRVGFEFLSATILETSFTVFIRIHSSSMAINLSPAKSLPISMLRAFMVCTKIALSSLSIIIPNLPGGA</sequence>
<name>A0A7S2HN76_9STRA</name>
<gene>
    <name evidence="1" type="ORF">HTAM1171_LOCUS6430</name>
</gene>
<evidence type="ECO:0000313" key="1">
    <source>
        <dbReference type="EMBL" id="CAD9494889.1"/>
    </source>
</evidence>
<organism evidence="1">
    <name type="scientific">Helicotheca tamesis</name>
    <dbReference type="NCBI Taxonomy" id="374047"/>
    <lineage>
        <taxon>Eukaryota</taxon>
        <taxon>Sar</taxon>
        <taxon>Stramenopiles</taxon>
        <taxon>Ochrophyta</taxon>
        <taxon>Bacillariophyta</taxon>
        <taxon>Mediophyceae</taxon>
        <taxon>Lithodesmiophycidae</taxon>
        <taxon>Lithodesmiales</taxon>
        <taxon>Lithodesmiaceae</taxon>
        <taxon>Helicotheca</taxon>
    </lineage>
</organism>
<protein>
    <submittedName>
        <fullName evidence="1">Uncharacterized protein</fullName>
    </submittedName>
</protein>
<reference evidence="1" key="1">
    <citation type="submission" date="2021-01" db="EMBL/GenBank/DDBJ databases">
        <authorList>
            <person name="Corre E."/>
            <person name="Pelletier E."/>
            <person name="Niang G."/>
            <person name="Scheremetjew M."/>
            <person name="Finn R."/>
            <person name="Kale V."/>
            <person name="Holt S."/>
            <person name="Cochrane G."/>
            <person name="Meng A."/>
            <person name="Brown T."/>
            <person name="Cohen L."/>
        </authorList>
    </citation>
    <scope>NUCLEOTIDE SEQUENCE</scope>
    <source>
        <strain evidence="1">CCMP826</strain>
    </source>
</reference>
<dbReference type="EMBL" id="HBGV01010416">
    <property type="protein sequence ID" value="CAD9494889.1"/>
    <property type="molecule type" value="Transcribed_RNA"/>
</dbReference>
<accession>A0A7S2HN76</accession>